<keyword evidence="14" id="KW-0449">Lipoprotein</keyword>
<evidence type="ECO:0000256" key="2">
    <source>
        <dbReference type="ARBA" id="ARBA00009450"/>
    </source>
</evidence>
<comment type="subcellular location">
    <subcellularLocation>
        <location evidence="1">Cell outer membrane</location>
        <topology evidence="1">Multi-pass membrane protein</topology>
    </subcellularLocation>
</comment>
<protein>
    <submittedName>
        <fullName evidence="17">Polysaccharide export protein</fullName>
    </submittedName>
</protein>
<keyword evidence="7" id="KW-0732">Signal</keyword>
<keyword evidence="13" id="KW-0998">Cell outer membrane</keyword>
<evidence type="ECO:0000256" key="3">
    <source>
        <dbReference type="ARBA" id="ARBA00022448"/>
    </source>
</evidence>
<dbReference type="GO" id="GO:0015159">
    <property type="term" value="F:polysaccharide transmembrane transporter activity"/>
    <property type="evidence" value="ECO:0007669"/>
    <property type="project" value="InterPro"/>
</dbReference>
<accession>A0A3G2L367</accession>
<dbReference type="GO" id="GO:0046930">
    <property type="term" value="C:pore complex"/>
    <property type="evidence" value="ECO:0007669"/>
    <property type="project" value="UniProtKB-KW"/>
</dbReference>
<keyword evidence="5" id="KW-0762">Sugar transport</keyword>
<keyword evidence="10" id="KW-0626">Porin</keyword>
<dbReference type="InterPro" id="IPR054765">
    <property type="entry name" value="SLBB_dom"/>
</dbReference>
<evidence type="ECO:0000256" key="5">
    <source>
        <dbReference type="ARBA" id="ARBA00022597"/>
    </source>
</evidence>
<feature type="domain" description="Polysaccharide export protein N-terminal" evidence="15">
    <location>
        <begin position="62"/>
        <end position="157"/>
    </location>
</feature>
<evidence type="ECO:0000256" key="6">
    <source>
        <dbReference type="ARBA" id="ARBA00022692"/>
    </source>
</evidence>
<dbReference type="Gene3D" id="3.10.560.10">
    <property type="entry name" value="Outer membrane lipoprotein wza domain like"/>
    <property type="match status" value="1"/>
</dbReference>
<evidence type="ECO:0000256" key="1">
    <source>
        <dbReference type="ARBA" id="ARBA00004571"/>
    </source>
</evidence>
<keyword evidence="18" id="KW-1185">Reference proteome</keyword>
<dbReference type="OrthoDB" id="662756at2"/>
<evidence type="ECO:0000256" key="14">
    <source>
        <dbReference type="ARBA" id="ARBA00023288"/>
    </source>
</evidence>
<name>A0A3G2L367_9FLAO</name>
<dbReference type="Pfam" id="PF22461">
    <property type="entry name" value="SLBB_2"/>
    <property type="match status" value="1"/>
</dbReference>
<reference evidence="17 18" key="1">
    <citation type="submission" date="2018-08" db="EMBL/GenBank/DDBJ databases">
        <title>The reduced genetic potential of extracellular carbohydrate catabolism in Euzebyella marina RN62, a Flavobacteriia bacterium isolated from the hadal water.</title>
        <authorList>
            <person name="Xue C."/>
        </authorList>
    </citation>
    <scope>NUCLEOTIDE SEQUENCE [LARGE SCALE GENOMIC DNA]</scope>
    <source>
        <strain evidence="17 18">RN62</strain>
    </source>
</reference>
<evidence type="ECO:0000256" key="9">
    <source>
        <dbReference type="ARBA" id="ARBA00023065"/>
    </source>
</evidence>
<keyword evidence="11" id="KW-0472">Membrane</keyword>
<proteinExistence type="inferred from homology"/>
<evidence type="ECO:0000256" key="8">
    <source>
        <dbReference type="ARBA" id="ARBA00023047"/>
    </source>
</evidence>
<keyword evidence="6" id="KW-0812">Transmembrane</keyword>
<evidence type="ECO:0000256" key="7">
    <source>
        <dbReference type="ARBA" id="ARBA00022729"/>
    </source>
</evidence>
<keyword evidence="12" id="KW-0564">Palmitate</keyword>
<evidence type="ECO:0000256" key="4">
    <source>
        <dbReference type="ARBA" id="ARBA00022452"/>
    </source>
</evidence>
<dbReference type="GO" id="GO:0006811">
    <property type="term" value="P:monoatomic ion transport"/>
    <property type="evidence" value="ECO:0007669"/>
    <property type="project" value="UniProtKB-KW"/>
</dbReference>
<dbReference type="GO" id="GO:0015288">
    <property type="term" value="F:porin activity"/>
    <property type="evidence" value="ECO:0007669"/>
    <property type="project" value="UniProtKB-KW"/>
</dbReference>
<evidence type="ECO:0000313" key="18">
    <source>
        <dbReference type="Proteomes" id="UP000276309"/>
    </source>
</evidence>
<dbReference type="RefSeq" id="WP_121847737.1">
    <property type="nucleotide sequence ID" value="NZ_CP032050.1"/>
</dbReference>
<dbReference type="PANTHER" id="PTHR33619">
    <property type="entry name" value="POLYSACCHARIDE EXPORT PROTEIN GFCE-RELATED"/>
    <property type="match status" value="1"/>
</dbReference>
<dbReference type="Proteomes" id="UP000276309">
    <property type="component" value="Chromosome"/>
</dbReference>
<keyword evidence="3" id="KW-0813">Transport</keyword>
<evidence type="ECO:0000259" key="15">
    <source>
        <dbReference type="Pfam" id="PF02563"/>
    </source>
</evidence>
<evidence type="ECO:0000313" key="17">
    <source>
        <dbReference type="EMBL" id="AYN66685.1"/>
    </source>
</evidence>
<keyword evidence="4" id="KW-1134">Transmembrane beta strand</keyword>
<sequence length="276" mass="30712">MKFIEETFLSSLLTKFRERCSFNSLAICLSLAALCSCVNVKKATYFNNVGNLEFLDEFEVQEPILKKNDILSISVSSLNPEAAEMFNVSNLTATQSSSSEGKTTQASGYLIDQDGFISFPFLGKIEAAGISKKALREYITQQLVDRKLLLEPIVDVRYLNFKVSVLGEVNDPSVLSIPNEKVTLLEALGLAGDMTIYAKRDNVLLIREEGGIKKTRRIDLTTNELFTSPFYYLKSNDIIYVQPSKSKVATTSRATQWLPVVISALSLMVISISSFR</sequence>
<keyword evidence="9" id="KW-0406">Ion transport</keyword>
<dbReference type="AlphaFoldDB" id="A0A3G2L367"/>
<dbReference type="PANTHER" id="PTHR33619:SF3">
    <property type="entry name" value="POLYSACCHARIDE EXPORT PROTEIN GFCE-RELATED"/>
    <property type="match status" value="1"/>
</dbReference>
<dbReference type="InterPro" id="IPR049712">
    <property type="entry name" value="Poly_export"/>
</dbReference>
<dbReference type="InterPro" id="IPR003715">
    <property type="entry name" value="Poly_export_N"/>
</dbReference>
<dbReference type="KEGG" id="emar:D1013_04445"/>
<evidence type="ECO:0000256" key="11">
    <source>
        <dbReference type="ARBA" id="ARBA00023136"/>
    </source>
</evidence>
<gene>
    <name evidence="17" type="ORF">D1013_04445</name>
</gene>
<organism evidence="17 18">
    <name type="scientific">Euzebyella marina</name>
    <dbReference type="NCBI Taxonomy" id="1761453"/>
    <lineage>
        <taxon>Bacteria</taxon>
        <taxon>Pseudomonadati</taxon>
        <taxon>Bacteroidota</taxon>
        <taxon>Flavobacteriia</taxon>
        <taxon>Flavobacteriales</taxon>
        <taxon>Flavobacteriaceae</taxon>
        <taxon>Euzebyella</taxon>
    </lineage>
</organism>
<evidence type="ECO:0000256" key="10">
    <source>
        <dbReference type="ARBA" id="ARBA00023114"/>
    </source>
</evidence>
<evidence type="ECO:0000256" key="12">
    <source>
        <dbReference type="ARBA" id="ARBA00023139"/>
    </source>
</evidence>
<dbReference type="GO" id="GO:0009279">
    <property type="term" value="C:cell outer membrane"/>
    <property type="evidence" value="ECO:0007669"/>
    <property type="project" value="UniProtKB-SubCell"/>
</dbReference>
<dbReference type="EMBL" id="CP032050">
    <property type="protein sequence ID" value="AYN66685.1"/>
    <property type="molecule type" value="Genomic_DNA"/>
</dbReference>
<evidence type="ECO:0000259" key="16">
    <source>
        <dbReference type="Pfam" id="PF22461"/>
    </source>
</evidence>
<comment type="similarity">
    <text evidence="2">Belongs to the BexD/CtrA/VexA family.</text>
</comment>
<evidence type="ECO:0000256" key="13">
    <source>
        <dbReference type="ARBA" id="ARBA00023237"/>
    </source>
</evidence>
<dbReference type="Pfam" id="PF02563">
    <property type="entry name" value="Poly_export"/>
    <property type="match status" value="1"/>
</dbReference>
<keyword evidence="8" id="KW-0625">Polysaccharide transport</keyword>
<feature type="domain" description="SLBB" evidence="16">
    <location>
        <begin position="162"/>
        <end position="241"/>
    </location>
</feature>
<dbReference type="Gene3D" id="3.30.1950.10">
    <property type="entry name" value="wza like domain"/>
    <property type="match status" value="1"/>
</dbReference>